<dbReference type="Proteomes" id="UP000026961">
    <property type="component" value="Chromosome 4"/>
</dbReference>
<proteinExistence type="predicted"/>
<evidence type="ECO:0000313" key="2">
    <source>
        <dbReference type="Proteomes" id="UP000026961"/>
    </source>
</evidence>
<evidence type="ECO:0000313" key="1">
    <source>
        <dbReference type="EnsemblPlants" id="OGLUM04G19640.1"/>
    </source>
</evidence>
<name>A0A0D9ZNH6_9ORYZ</name>
<keyword evidence="2" id="KW-1185">Reference proteome</keyword>
<reference evidence="1" key="2">
    <citation type="submission" date="2018-05" db="EMBL/GenBank/DDBJ databases">
        <title>OgluRS3 (Oryza glumaepatula Reference Sequence Version 3).</title>
        <authorList>
            <person name="Zhang J."/>
            <person name="Kudrna D."/>
            <person name="Lee S."/>
            <person name="Talag J."/>
            <person name="Welchert J."/>
            <person name="Wing R.A."/>
        </authorList>
    </citation>
    <scope>NUCLEOTIDE SEQUENCE [LARGE SCALE GENOMIC DNA]</scope>
</reference>
<dbReference type="AlphaFoldDB" id="A0A0D9ZNH6"/>
<organism evidence="1">
    <name type="scientific">Oryza glumipatula</name>
    <dbReference type="NCBI Taxonomy" id="40148"/>
    <lineage>
        <taxon>Eukaryota</taxon>
        <taxon>Viridiplantae</taxon>
        <taxon>Streptophyta</taxon>
        <taxon>Embryophyta</taxon>
        <taxon>Tracheophyta</taxon>
        <taxon>Spermatophyta</taxon>
        <taxon>Magnoliopsida</taxon>
        <taxon>Liliopsida</taxon>
        <taxon>Poales</taxon>
        <taxon>Poaceae</taxon>
        <taxon>BOP clade</taxon>
        <taxon>Oryzoideae</taxon>
        <taxon>Oryzeae</taxon>
        <taxon>Oryzinae</taxon>
        <taxon>Oryza</taxon>
    </lineage>
</organism>
<accession>A0A0D9ZNH6</accession>
<sequence>MPSSLSVSPTEVNLEEEGRWRLTPAMSLSSSLVEVEFGEERKMGEALMKSAMIIVVGRQSPSQNALYHPSSRRQLHMCNNRQPVVPYAFKSLAPVRRTCKKAPRPLLNASLLPDSPVDHLLLLPPFRRSTALPLAAFPRSLFAAGENPVHLWPPWILLLLPPLLVGLYKSRPVSPNRSFVRVANATPQVRDNSEGNE</sequence>
<protein>
    <submittedName>
        <fullName evidence="1">Uncharacterized protein</fullName>
    </submittedName>
</protein>
<dbReference type="EnsemblPlants" id="OGLUM04G19640.1">
    <property type="protein sequence ID" value="OGLUM04G19640.1"/>
    <property type="gene ID" value="OGLUM04G19640"/>
</dbReference>
<reference evidence="1" key="1">
    <citation type="submission" date="2015-04" db="UniProtKB">
        <authorList>
            <consortium name="EnsemblPlants"/>
        </authorList>
    </citation>
    <scope>IDENTIFICATION</scope>
</reference>
<dbReference type="HOGENOM" id="CLU_1386101_0_0_1"/>
<dbReference type="Gramene" id="OGLUM04G19640.1">
    <property type="protein sequence ID" value="OGLUM04G19640.1"/>
    <property type="gene ID" value="OGLUM04G19640"/>
</dbReference>